<dbReference type="GeneID" id="67017655"/>
<protein>
    <recommendedName>
        <fullName evidence="2">AAA+ ATPase domain-containing protein</fullName>
    </recommendedName>
</protein>
<feature type="domain" description="AAA+ ATPase" evidence="2">
    <location>
        <begin position="188"/>
        <end position="414"/>
    </location>
</feature>
<organism evidence="3 4">
    <name type="scientific">Alternaria atra</name>
    <dbReference type="NCBI Taxonomy" id="119953"/>
    <lineage>
        <taxon>Eukaryota</taxon>
        <taxon>Fungi</taxon>
        <taxon>Dikarya</taxon>
        <taxon>Ascomycota</taxon>
        <taxon>Pezizomycotina</taxon>
        <taxon>Dothideomycetes</taxon>
        <taxon>Pleosporomycetidae</taxon>
        <taxon>Pleosporales</taxon>
        <taxon>Pleosporineae</taxon>
        <taxon>Pleosporaceae</taxon>
        <taxon>Alternaria</taxon>
        <taxon>Alternaria sect. Ulocladioides</taxon>
    </lineage>
</organism>
<dbReference type="EMBL" id="CAJRGZ010000019">
    <property type="protein sequence ID" value="CAG5160497.1"/>
    <property type="molecule type" value="Genomic_DNA"/>
</dbReference>
<dbReference type="SUPFAM" id="SSF52540">
    <property type="entry name" value="P-loop containing nucleoside triphosphate hydrolases"/>
    <property type="match status" value="1"/>
</dbReference>
<dbReference type="Proteomes" id="UP000676310">
    <property type="component" value="Unassembled WGS sequence"/>
</dbReference>
<dbReference type="OrthoDB" id="10251412at2759"/>
<evidence type="ECO:0000256" key="1">
    <source>
        <dbReference type="SAM" id="MobiDB-lite"/>
    </source>
</evidence>
<evidence type="ECO:0000259" key="2">
    <source>
        <dbReference type="SMART" id="SM00382"/>
    </source>
</evidence>
<evidence type="ECO:0000313" key="3">
    <source>
        <dbReference type="EMBL" id="CAG5160497.1"/>
    </source>
</evidence>
<dbReference type="Pfam" id="PF08740">
    <property type="entry name" value="BCS1_N"/>
    <property type="match status" value="1"/>
</dbReference>
<dbReference type="InterPro" id="IPR027417">
    <property type="entry name" value="P-loop_NTPase"/>
</dbReference>
<proteinExistence type="predicted"/>
<reference evidence="3" key="1">
    <citation type="submission" date="2021-05" db="EMBL/GenBank/DDBJ databases">
        <authorList>
            <person name="Stam R."/>
        </authorList>
    </citation>
    <scope>NUCLEOTIDE SEQUENCE</scope>
    <source>
        <strain evidence="3">CS162</strain>
    </source>
</reference>
<dbReference type="InterPro" id="IPR050747">
    <property type="entry name" value="Mitochondrial_chaperone_BCS1"/>
</dbReference>
<dbReference type="AlphaFoldDB" id="A0A8J2I8Q6"/>
<name>A0A8J2I8Q6_9PLEO</name>
<sequence length="497" mass="55048">MYHGAGFIYGRVYHYCIVYYTSSVTIDESDMLHLTAATRYVHDVEDVDGMDDALDEHGIFNYKKWSVNIRPVHQPSFGEYDIYHGSRRFIVARIKKERTGGRVNDYDYDEKIVLCCMGRGNEPIKELLIHIMRWSLNKASTTTTIYQALDQNGLGKRYQKQKEEIVAGINKYVNPATARWYATRGIPHCRNYLFHGPPGTGKTLLSFSLAGIFGLDVYCLLLNDGISESELNIDAVGIRRAGLASPIVITEDTTTVPEAPKIKTQDKPDSILSKALGILAWLLTLVGLPFGFSHKSTKQKEPTKTSPFPEPLKKSTHEAVPTELGKSTSPSTPKLAKNEFGKSLSKRIGKSASTKVSEGSPGSISLSGLRNVTDSVAFHEGHVLIMTTNAREMLDDALTRPGRVDPRIGFTLATRDQIRDIYMHMFSATTAIADNTSAPPVIMNGQVPPQALKKHEFLGIRLPEKSIAATVEPGKLTEMAQRFADALPKKIFSPAEF</sequence>
<dbReference type="Gene3D" id="3.40.50.300">
    <property type="entry name" value="P-loop containing nucleotide triphosphate hydrolases"/>
    <property type="match status" value="2"/>
</dbReference>
<comment type="caution">
    <text evidence="3">The sequence shown here is derived from an EMBL/GenBank/DDBJ whole genome shotgun (WGS) entry which is preliminary data.</text>
</comment>
<dbReference type="PANTHER" id="PTHR23070">
    <property type="entry name" value="BCS1 AAA-TYPE ATPASE"/>
    <property type="match status" value="1"/>
</dbReference>
<accession>A0A8J2I8Q6</accession>
<gene>
    <name evidence="3" type="ORF">ALTATR162_LOCUS5833</name>
</gene>
<dbReference type="SMART" id="SM00382">
    <property type="entry name" value="AAA"/>
    <property type="match status" value="1"/>
</dbReference>
<keyword evidence="4" id="KW-1185">Reference proteome</keyword>
<dbReference type="RefSeq" id="XP_043169388.1">
    <property type="nucleotide sequence ID" value="XM_043313453.1"/>
</dbReference>
<dbReference type="InterPro" id="IPR014851">
    <property type="entry name" value="BCS1_N"/>
</dbReference>
<dbReference type="InterPro" id="IPR003593">
    <property type="entry name" value="AAA+_ATPase"/>
</dbReference>
<feature type="region of interest" description="Disordered" evidence="1">
    <location>
        <begin position="295"/>
        <end position="342"/>
    </location>
</feature>
<evidence type="ECO:0000313" key="4">
    <source>
        <dbReference type="Proteomes" id="UP000676310"/>
    </source>
</evidence>